<dbReference type="FunFam" id="1.10.510.10:FF:001092">
    <property type="entry name" value="NAK/MPSK protein kinase"/>
    <property type="match status" value="1"/>
</dbReference>
<dbReference type="GO" id="GO:0005737">
    <property type="term" value="C:cytoplasm"/>
    <property type="evidence" value="ECO:0007669"/>
    <property type="project" value="TreeGrafter"/>
</dbReference>
<dbReference type="GO" id="GO:0005524">
    <property type="term" value="F:ATP binding"/>
    <property type="evidence" value="ECO:0007669"/>
    <property type="project" value="InterPro"/>
</dbReference>
<dbReference type="PROSITE" id="PS00108">
    <property type="entry name" value="PROTEIN_KINASE_ST"/>
    <property type="match status" value="1"/>
</dbReference>
<keyword evidence="1" id="KW-0547">Nucleotide-binding</keyword>
<dbReference type="InterPro" id="IPR008271">
    <property type="entry name" value="Ser/Thr_kinase_AS"/>
</dbReference>
<accession>A0AAV1V9C8</accession>
<dbReference type="InterPro" id="IPR011009">
    <property type="entry name" value="Kinase-like_dom_sf"/>
</dbReference>
<gene>
    <name evidence="3" type="ORF">PM001_LOCUS28701</name>
</gene>
<dbReference type="Proteomes" id="UP001162060">
    <property type="component" value="Unassembled WGS sequence"/>
</dbReference>
<dbReference type="InterPro" id="IPR000719">
    <property type="entry name" value="Prot_kinase_dom"/>
</dbReference>
<comment type="caution">
    <text evidence="3">The sequence shown here is derived from an EMBL/GenBank/DDBJ whole genome shotgun (WGS) entry which is preliminary data.</text>
</comment>
<dbReference type="SUPFAM" id="SSF56112">
    <property type="entry name" value="Protein kinase-like (PK-like)"/>
    <property type="match status" value="1"/>
</dbReference>
<dbReference type="Gene3D" id="1.10.510.10">
    <property type="entry name" value="Transferase(Phosphotransferase) domain 1"/>
    <property type="match status" value="1"/>
</dbReference>
<evidence type="ECO:0000259" key="2">
    <source>
        <dbReference type="PROSITE" id="PS50011"/>
    </source>
</evidence>
<dbReference type="PANTHER" id="PTHR22967">
    <property type="entry name" value="SERINE/THREONINE PROTEIN KINASE"/>
    <property type="match status" value="1"/>
</dbReference>
<sequence length="339" mass="37512">MTEKQQFVAREQPPRPVSSRRLCSAVTFFPLYATERLLSCLGYSSPSIRMQSGRTIAVGSEVAQGGFSFVYEARDARTGTTFALKRIPCHSPEHAQLAQAEIRAHEAFAHPNLMPLEDYAVVSTGAPTVEYYLLFPFMENGTLRGLIDTAISQGVRIPEAQILDLFLQICRAVAELHSKSPPLAHRDIKPENIMLSDEGEPVLTDFGSVTTADVVISKRFDALVLQELAAQQSSMAYRAPELYDVPDDAHVSSATDVWSLGCLLYAMAFGYSPFECSFYDSGVVRVVECTYLAVIGPIKFPKNCSYSSKFCDMIRWILTQDACARPSVFQVIEQLHDGV</sequence>
<evidence type="ECO:0000256" key="1">
    <source>
        <dbReference type="ARBA" id="ARBA00022741"/>
    </source>
</evidence>
<dbReference type="PROSITE" id="PS50011">
    <property type="entry name" value="PROTEIN_KINASE_DOM"/>
    <property type="match status" value="1"/>
</dbReference>
<organism evidence="3 4">
    <name type="scientific">Peronospora matthiolae</name>
    <dbReference type="NCBI Taxonomy" id="2874970"/>
    <lineage>
        <taxon>Eukaryota</taxon>
        <taxon>Sar</taxon>
        <taxon>Stramenopiles</taxon>
        <taxon>Oomycota</taxon>
        <taxon>Peronosporomycetes</taxon>
        <taxon>Peronosporales</taxon>
        <taxon>Peronosporaceae</taxon>
        <taxon>Peronospora</taxon>
    </lineage>
</organism>
<proteinExistence type="predicted"/>
<dbReference type="PANTHER" id="PTHR22967:SF92">
    <property type="entry name" value="LD17053P"/>
    <property type="match status" value="1"/>
</dbReference>
<dbReference type="EMBL" id="CAKLBY020000303">
    <property type="protein sequence ID" value="CAK7943551.1"/>
    <property type="molecule type" value="Genomic_DNA"/>
</dbReference>
<dbReference type="AlphaFoldDB" id="A0AAV1V9C8"/>
<dbReference type="Pfam" id="PF00069">
    <property type="entry name" value="Pkinase"/>
    <property type="match status" value="1"/>
</dbReference>
<dbReference type="SMART" id="SM00220">
    <property type="entry name" value="S_TKc"/>
    <property type="match status" value="1"/>
</dbReference>
<evidence type="ECO:0000313" key="3">
    <source>
        <dbReference type="EMBL" id="CAK7943551.1"/>
    </source>
</evidence>
<evidence type="ECO:0000313" key="4">
    <source>
        <dbReference type="Proteomes" id="UP001162060"/>
    </source>
</evidence>
<reference evidence="3" key="1">
    <citation type="submission" date="2024-01" db="EMBL/GenBank/DDBJ databases">
        <authorList>
            <person name="Webb A."/>
        </authorList>
    </citation>
    <scope>NUCLEOTIDE SEQUENCE</scope>
    <source>
        <strain evidence="3">Pm1</strain>
    </source>
</reference>
<dbReference type="GO" id="GO:0004674">
    <property type="term" value="F:protein serine/threonine kinase activity"/>
    <property type="evidence" value="ECO:0007669"/>
    <property type="project" value="TreeGrafter"/>
</dbReference>
<protein>
    <recommendedName>
        <fullName evidence="2">Protein kinase domain-containing protein</fullName>
    </recommendedName>
</protein>
<name>A0AAV1V9C8_9STRA</name>
<feature type="domain" description="Protein kinase" evidence="2">
    <location>
        <begin position="56"/>
        <end position="339"/>
    </location>
</feature>